<dbReference type="EMBL" id="CP049916">
    <property type="protein sequence ID" value="QIO08873.1"/>
    <property type="molecule type" value="Genomic_DNA"/>
</dbReference>
<sequence>MEGVWIPKHTQFFALHKHGPSDNPLENNTPNFFAKKSQMNKYPSAVSYNDAVQVAHSGNYKGEKRPMRTEMHKFVSKKGFCVARSKALANSHISSGGAEQFYVRDVDKNKLKPTGKLFNLD</sequence>
<keyword evidence="2" id="KW-1185">Reference proteome</keyword>
<dbReference type="KEGG" id="alj:G8D99_07485"/>
<organism evidence="1 2">
    <name type="scientific">Acinetobacter lanii</name>
    <dbReference type="NCBI Taxonomy" id="2715163"/>
    <lineage>
        <taxon>Bacteria</taxon>
        <taxon>Pseudomonadati</taxon>
        <taxon>Pseudomonadota</taxon>
        <taxon>Gammaproteobacteria</taxon>
        <taxon>Moraxellales</taxon>
        <taxon>Moraxellaceae</taxon>
        <taxon>Acinetobacter</taxon>
    </lineage>
</organism>
<evidence type="ECO:0000313" key="1">
    <source>
        <dbReference type="EMBL" id="QIO08873.1"/>
    </source>
</evidence>
<gene>
    <name evidence="1" type="ORF">G8D99_07485</name>
</gene>
<name>A0A6G8S4H7_9GAMM</name>
<evidence type="ECO:0000313" key="2">
    <source>
        <dbReference type="Proteomes" id="UP000501939"/>
    </source>
</evidence>
<reference evidence="1 2" key="1">
    <citation type="submission" date="2020-03" db="EMBL/GenBank/DDBJ databases">
        <authorList>
            <person name="Zhu W."/>
        </authorList>
    </citation>
    <scope>NUCLEOTIDE SEQUENCE [LARGE SCALE GENOMIC DNA]</scope>
    <source>
        <strain evidence="1 2">185</strain>
    </source>
</reference>
<dbReference type="Proteomes" id="UP000501939">
    <property type="component" value="Chromosome"/>
</dbReference>
<dbReference type="RefSeq" id="WP_166011588.1">
    <property type="nucleotide sequence ID" value="NZ_CP049916.1"/>
</dbReference>
<proteinExistence type="predicted"/>
<protein>
    <submittedName>
        <fullName evidence="1">Uncharacterized protein</fullName>
    </submittedName>
</protein>
<accession>A0A6G8S4H7</accession>
<dbReference type="AlphaFoldDB" id="A0A6G8S4H7"/>